<dbReference type="Pfam" id="PF00092">
    <property type="entry name" value="VWA"/>
    <property type="match status" value="1"/>
</dbReference>
<dbReference type="InterPro" id="IPR002035">
    <property type="entry name" value="VWF_A"/>
</dbReference>
<sequence length="224" mass="24062">MAEQVPFGSAIVELASNPEPRCPCVLVLDVSGSMAGAPIAALNSGLQAFQSDILADSLAAQRVEVGIVTFGGRVETACEFHGAQNFQAPTLVAGGETPMGEAVCRAIEMVNQRKASYKQVGLHYFRPWIFLITDGEPTDEWQTAVNLVKQGETAKAFAFFAVGIGAANFDLLRQLSVRAPLKLDGLKFRELFVWLSQSQRSVSHSKPGEENKVALPNPSGWASL</sequence>
<dbReference type="PROSITE" id="PS50234">
    <property type="entry name" value="VWFA"/>
    <property type="match status" value="1"/>
</dbReference>
<evidence type="ECO:0000259" key="2">
    <source>
        <dbReference type="PROSITE" id="PS50234"/>
    </source>
</evidence>
<accession>A0A6P2CYX0</accession>
<dbReference type="RefSeq" id="WP_162668433.1">
    <property type="nucleotide sequence ID" value="NZ_LR593886.1"/>
</dbReference>
<dbReference type="PIRSF" id="PIRSF020634">
    <property type="entry name" value="TerY_vWA"/>
    <property type="match status" value="1"/>
</dbReference>
<keyword evidence="4" id="KW-1185">Reference proteome</keyword>
<protein>
    <recommendedName>
        <fullName evidence="2">VWFA domain-containing protein</fullName>
    </recommendedName>
</protein>
<name>A0A6P2CYX0_9BACT</name>
<proteinExistence type="predicted"/>
<dbReference type="SUPFAM" id="SSF53300">
    <property type="entry name" value="vWA-like"/>
    <property type="match status" value="1"/>
</dbReference>
<reference evidence="3 4" key="1">
    <citation type="submission" date="2019-05" db="EMBL/GenBank/DDBJ databases">
        <authorList>
            <consortium name="Science for Life Laboratories"/>
        </authorList>
    </citation>
    <scope>NUCLEOTIDE SEQUENCE [LARGE SCALE GENOMIC DNA]</scope>
    <source>
        <strain evidence="3">Soil9</strain>
    </source>
</reference>
<dbReference type="InterPro" id="IPR036465">
    <property type="entry name" value="vWFA_dom_sf"/>
</dbReference>
<feature type="domain" description="VWFA" evidence="2">
    <location>
        <begin position="23"/>
        <end position="176"/>
    </location>
</feature>
<gene>
    <name evidence="3" type="ORF">SOIL9_39570</name>
</gene>
<evidence type="ECO:0000313" key="3">
    <source>
        <dbReference type="EMBL" id="VTR93757.1"/>
    </source>
</evidence>
<dbReference type="Proteomes" id="UP000464178">
    <property type="component" value="Chromosome"/>
</dbReference>
<evidence type="ECO:0000256" key="1">
    <source>
        <dbReference type="SAM" id="MobiDB-lite"/>
    </source>
</evidence>
<organism evidence="3 4">
    <name type="scientific">Gemmata massiliana</name>
    <dbReference type="NCBI Taxonomy" id="1210884"/>
    <lineage>
        <taxon>Bacteria</taxon>
        <taxon>Pseudomonadati</taxon>
        <taxon>Planctomycetota</taxon>
        <taxon>Planctomycetia</taxon>
        <taxon>Gemmatales</taxon>
        <taxon>Gemmataceae</taxon>
        <taxon>Gemmata</taxon>
    </lineage>
</organism>
<dbReference type="AlphaFoldDB" id="A0A6P2CYX0"/>
<dbReference type="InterPro" id="IPR011392">
    <property type="entry name" value="Tellurite-R_TerY"/>
</dbReference>
<dbReference type="EMBL" id="LR593886">
    <property type="protein sequence ID" value="VTR93757.1"/>
    <property type="molecule type" value="Genomic_DNA"/>
</dbReference>
<dbReference type="SMART" id="SM00327">
    <property type="entry name" value="VWA"/>
    <property type="match status" value="1"/>
</dbReference>
<dbReference type="KEGG" id="gms:SOIL9_39570"/>
<dbReference type="Gene3D" id="3.40.50.410">
    <property type="entry name" value="von Willebrand factor, type A domain"/>
    <property type="match status" value="1"/>
</dbReference>
<feature type="region of interest" description="Disordered" evidence="1">
    <location>
        <begin position="203"/>
        <end position="224"/>
    </location>
</feature>
<evidence type="ECO:0000313" key="4">
    <source>
        <dbReference type="Proteomes" id="UP000464178"/>
    </source>
</evidence>